<keyword evidence="1" id="KW-0812">Transmembrane</keyword>
<feature type="transmembrane region" description="Helical" evidence="1">
    <location>
        <begin position="291"/>
        <end position="308"/>
    </location>
</feature>
<evidence type="ECO:0000313" key="4">
    <source>
        <dbReference type="Proteomes" id="UP000618754"/>
    </source>
</evidence>
<evidence type="ECO:0000259" key="2">
    <source>
        <dbReference type="Pfam" id="PF05569"/>
    </source>
</evidence>
<accession>A0ABR7X403</accession>
<dbReference type="EMBL" id="JACWMW010000002">
    <property type="protein sequence ID" value="MBD1385309.1"/>
    <property type="molecule type" value="Genomic_DNA"/>
</dbReference>
<dbReference type="PANTHER" id="PTHR34978">
    <property type="entry name" value="POSSIBLE SENSOR-TRANSDUCER PROTEIN BLAR"/>
    <property type="match status" value="1"/>
</dbReference>
<proteinExistence type="predicted"/>
<gene>
    <name evidence="3" type="ORF">IDJ75_08465</name>
</gene>
<keyword evidence="4" id="KW-1185">Reference proteome</keyword>
<feature type="transmembrane region" description="Helical" evidence="1">
    <location>
        <begin position="119"/>
        <end position="140"/>
    </location>
</feature>
<evidence type="ECO:0000256" key="1">
    <source>
        <dbReference type="SAM" id="Phobius"/>
    </source>
</evidence>
<dbReference type="InterPro" id="IPR008756">
    <property type="entry name" value="Peptidase_M56"/>
</dbReference>
<dbReference type="PANTHER" id="PTHR34978:SF3">
    <property type="entry name" value="SLR0241 PROTEIN"/>
    <property type="match status" value="1"/>
</dbReference>
<feature type="transmembrane region" description="Helical" evidence="1">
    <location>
        <begin position="6"/>
        <end position="22"/>
    </location>
</feature>
<dbReference type="RefSeq" id="WP_191175190.1">
    <property type="nucleotide sequence ID" value="NZ_JACWMW010000002.1"/>
</dbReference>
<dbReference type="InterPro" id="IPR052173">
    <property type="entry name" value="Beta-lactam_resp_regulator"/>
</dbReference>
<keyword evidence="1" id="KW-1133">Transmembrane helix</keyword>
<feature type="transmembrane region" description="Helical" evidence="1">
    <location>
        <begin position="34"/>
        <end position="51"/>
    </location>
</feature>
<keyword evidence="1" id="KW-0472">Membrane</keyword>
<sequence length="712" mass="79936">MIPYVLHVALLIGFCLLFYKLLLQKETFHHLNRWVLLACLALTFVLPLLRVPQQWALRKTTGVAVIPSPNLNQSPQKPVQFTEHPEPQPVKPTVVPVKETSVTETATALMPQLLKWALWLYWCGVAAFGLNFLLQVVVLVRQAYKSPAIQDGQFRIVELDTDKAPCSFGNYIFINPAKYDWDTYSQILLHEKIHVKQGHSFDLLLAELMLVFQWFNPFAWLYRKELENNLEYLTDSDILTHNEVEREMYQMSLLKVSVPNLSLRITTNYNQSLLKKRIVMMNAKRSNIHTTWKYFFLLPLMAFLMCAFNEPMASRRPVVVKSETNYVVSDTEQEGSWKATINGNKVDIQFYNEDNKNHMSNSNFLLSEFTSLPRTGNGDFKLIREAGTMNFTGRFDGNKGSGHYKFVSNAEYVKYLQSQGIKGIEKNDEMAFFMINIKKSYVAMMHRQGYKNLSKGDLIATAALGVDEPYIVSLKQNGFPDISEQDLITGRAMGINGAFIAEICKAGYPNASFDKLVSFKAQGINGEYITKFKNARTGTATPANVKPKNHASKADEDNADDMIAYKALGVDDAFVSGLKKAGLTNLSSSDLTGMKAVGVTPEYVQSFKNAGYTMGSEDYVSMKALGITPEYLNGFKNAGFKINADKAAGLKALGVTPEYVKSFKGMGFGDISLDDATALKALGITPQYITDMREKGFKSNDINKYITMKSAF</sequence>
<organism evidence="3 4">
    <name type="scientific">Mucilaginibacter rigui</name>
    <dbReference type="NCBI Taxonomy" id="534635"/>
    <lineage>
        <taxon>Bacteria</taxon>
        <taxon>Pseudomonadati</taxon>
        <taxon>Bacteroidota</taxon>
        <taxon>Sphingobacteriia</taxon>
        <taxon>Sphingobacteriales</taxon>
        <taxon>Sphingobacteriaceae</taxon>
        <taxon>Mucilaginibacter</taxon>
    </lineage>
</organism>
<dbReference type="CDD" id="cd07341">
    <property type="entry name" value="M56_BlaR1_MecR1_like"/>
    <property type="match status" value="1"/>
</dbReference>
<dbReference type="Proteomes" id="UP000618754">
    <property type="component" value="Unassembled WGS sequence"/>
</dbReference>
<protein>
    <submittedName>
        <fullName evidence="3">M56 family metallopeptidase</fullName>
    </submittedName>
</protein>
<feature type="domain" description="Peptidase M56" evidence="2">
    <location>
        <begin position="160"/>
        <end position="280"/>
    </location>
</feature>
<comment type="caution">
    <text evidence="3">The sequence shown here is derived from an EMBL/GenBank/DDBJ whole genome shotgun (WGS) entry which is preliminary data.</text>
</comment>
<reference evidence="3 4" key="1">
    <citation type="submission" date="2020-09" db="EMBL/GenBank/DDBJ databases">
        <title>Novel species of Mucilaginibacter isolated from a glacier on the Tibetan Plateau.</title>
        <authorList>
            <person name="Liu Q."/>
            <person name="Xin Y.-H."/>
        </authorList>
    </citation>
    <scope>NUCLEOTIDE SEQUENCE [LARGE SCALE GENOMIC DNA]</scope>
    <source>
        <strain evidence="3 4">CGMCC 1.13878</strain>
    </source>
</reference>
<name>A0ABR7X403_9SPHI</name>
<evidence type="ECO:0000313" key="3">
    <source>
        <dbReference type="EMBL" id="MBD1385309.1"/>
    </source>
</evidence>
<dbReference type="Pfam" id="PF05569">
    <property type="entry name" value="Peptidase_M56"/>
    <property type="match status" value="1"/>
</dbReference>